<evidence type="ECO:0000256" key="4">
    <source>
        <dbReference type="ARBA" id="ARBA00023004"/>
    </source>
</evidence>
<evidence type="ECO:0000256" key="7">
    <source>
        <dbReference type="ARBA" id="ARBA00023239"/>
    </source>
</evidence>
<dbReference type="InterPro" id="IPR056740">
    <property type="entry name" value="ILV_EDD_C"/>
</dbReference>
<evidence type="ECO:0000256" key="9">
    <source>
        <dbReference type="NCBIfam" id="TIGR01196"/>
    </source>
</evidence>
<keyword evidence="3" id="KW-0479">Metal-binding</keyword>
<dbReference type="PROSITE" id="PS00887">
    <property type="entry name" value="ILVD_EDD_2"/>
    <property type="match status" value="1"/>
</dbReference>
<gene>
    <name evidence="12" type="primary">edd</name>
    <name evidence="12" type="ORF">GCM10008090_13290</name>
</gene>
<keyword evidence="8" id="KW-0119">Carbohydrate metabolism</keyword>
<evidence type="ECO:0000313" key="12">
    <source>
        <dbReference type="EMBL" id="GHA05068.1"/>
    </source>
</evidence>
<evidence type="ECO:0000256" key="2">
    <source>
        <dbReference type="ARBA" id="ARBA00022485"/>
    </source>
</evidence>
<evidence type="ECO:0000256" key="5">
    <source>
        <dbReference type="ARBA" id="ARBA00023014"/>
    </source>
</evidence>
<dbReference type="PROSITE" id="PS00886">
    <property type="entry name" value="ILVD_EDD_1"/>
    <property type="match status" value="1"/>
</dbReference>
<name>A0A918RN75_9GAMM</name>
<comment type="similarity">
    <text evidence="1">Belongs to the IlvD/Edd family.</text>
</comment>
<dbReference type="PANTHER" id="PTHR43661">
    <property type="entry name" value="D-XYLONATE DEHYDRATASE"/>
    <property type="match status" value="1"/>
</dbReference>
<comment type="caution">
    <text evidence="12">The sequence shown here is derived from an EMBL/GenBank/DDBJ whole genome shotgun (WGS) entry which is preliminary data.</text>
</comment>
<dbReference type="InterPro" id="IPR042096">
    <property type="entry name" value="Dihydro-acid_dehy_C"/>
</dbReference>
<dbReference type="EMBL" id="BMXA01000002">
    <property type="protein sequence ID" value="GHA05068.1"/>
    <property type="molecule type" value="Genomic_DNA"/>
</dbReference>
<reference evidence="12" key="2">
    <citation type="submission" date="2020-09" db="EMBL/GenBank/DDBJ databases">
        <authorList>
            <person name="Sun Q."/>
            <person name="Kim S."/>
        </authorList>
    </citation>
    <scope>NUCLEOTIDE SEQUENCE</scope>
    <source>
        <strain evidence="12">KCTC 12711</strain>
    </source>
</reference>
<evidence type="ECO:0000259" key="11">
    <source>
        <dbReference type="Pfam" id="PF24877"/>
    </source>
</evidence>
<dbReference type="GO" id="GO:0019521">
    <property type="term" value="P:D-gluconate metabolic process"/>
    <property type="evidence" value="ECO:0007669"/>
    <property type="project" value="UniProtKB-KW"/>
</dbReference>
<dbReference type="InterPro" id="IPR037237">
    <property type="entry name" value="IlvD/EDD_N"/>
</dbReference>
<evidence type="ECO:0000256" key="8">
    <source>
        <dbReference type="ARBA" id="ARBA00023277"/>
    </source>
</evidence>
<evidence type="ECO:0000259" key="10">
    <source>
        <dbReference type="Pfam" id="PF00920"/>
    </source>
</evidence>
<dbReference type="RefSeq" id="WP_189399253.1">
    <property type="nucleotide sequence ID" value="NZ_BMXA01000002.1"/>
</dbReference>
<keyword evidence="4" id="KW-0408">Iron</keyword>
<organism evidence="12 13">
    <name type="scientific">Arenicella chitinivorans</name>
    <dbReference type="NCBI Taxonomy" id="1329800"/>
    <lineage>
        <taxon>Bacteria</taxon>
        <taxon>Pseudomonadati</taxon>
        <taxon>Pseudomonadota</taxon>
        <taxon>Gammaproteobacteria</taxon>
        <taxon>Arenicellales</taxon>
        <taxon>Arenicellaceae</taxon>
        <taxon>Arenicella</taxon>
    </lineage>
</organism>
<dbReference type="AlphaFoldDB" id="A0A918RN75"/>
<keyword evidence="6" id="KW-0311">Gluconate utilization</keyword>
<dbReference type="Pfam" id="PF24877">
    <property type="entry name" value="ILV_EDD_C"/>
    <property type="match status" value="1"/>
</dbReference>
<dbReference type="Gene3D" id="3.50.30.80">
    <property type="entry name" value="IlvD/EDD C-terminal domain-like"/>
    <property type="match status" value="1"/>
</dbReference>
<keyword evidence="13" id="KW-1185">Reference proteome</keyword>
<evidence type="ECO:0000256" key="6">
    <source>
        <dbReference type="ARBA" id="ARBA00023064"/>
    </source>
</evidence>
<dbReference type="GO" id="GO:0005829">
    <property type="term" value="C:cytosol"/>
    <property type="evidence" value="ECO:0007669"/>
    <property type="project" value="TreeGrafter"/>
</dbReference>
<evidence type="ECO:0000256" key="3">
    <source>
        <dbReference type="ARBA" id="ARBA00022723"/>
    </source>
</evidence>
<feature type="domain" description="Dihydroxy-acid/6-phosphogluconate dehydratase N-terminal" evidence="10">
    <location>
        <begin position="65"/>
        <end position="377"/>
    </location>
</feature>
<evidence type="ECO:0000313" key="13">
    <source>
        <dbReference type="Proteomes" id="UP000614811"/>
    </source>
</evidence>
<reference evidence="12" key="1">
    <citation type="journal article" date="2014" name="Int. J. Syst. Evol. Microbiol.">
        <title>Complete genome sequence of Corynebacterium casei LMG S-19264T (=DSM 44701T), isolated from a smear-ripened cheese.</title>
        <authorList>
            <consortium name="US DOE Joint Genome Institute (JGI-PGF)"/>
            <person name="Walter F."/>
            <person name="Albersmeier A."/>
            <person name="Kalinowski J."/>
            <person name="Ruckert C."/>
        </authorList>
    </citation>
    <scope>NUCLEOTIDE SEQUENCE</scope>
    <source>
        <strain evidence="12">KCTC 12711</strain>
    </source>
</reference>
<dbReference type="EC" id="4.2.1.12" evidence="9"/>
<keyword evidence="5" id="KW-0411">Iron-sulfur</keyword>
<dbReference type="InterPro" id="IPR004786">
    <property type="entry name" value="6-phosphgluc_deHydtase"/>
</dbReference>
<dbReference type="InterPro" id="IPR000581">
    <property type="entry name" value="ILV_EDD_N"/>
</dbReference>
<sequence>MTIKQITDRIIERSRDTRAEYLAMVDAMRNAPPAPDRLSCSNWAHVVAAESEADKKAMPAGQGANIGIVTAYNDMLSAHQPFASYPNIIKLTARDMGATAQVAGGVPAMCDGVTQGQPGMELSLFSRDVIALATAVSLSHDVYDGVMCLGVCDKIVPGLVMGALQFGHLPVMFVPAGPMPSGIPNKEKALARQKFAAGEIDKAKLLESESASYHSAGTCTFYGTANTNQTLMEAMGLQLAGTSFVNPGTLLRTELTKESVRRLLDQTTKGANYRPMAEVVTEQSVVNAIVMMMATGGSTNLTLHLIAMAAAAGIQISWEDMDEVSRMTPLLARVYPNGQADVNHFEQAGGLAYVVYQLRRKGLLNEDVVNVMGEGLDAYTRKPELDGERVISWGQPVAESGDDTILSPIEAPFAPEGGMRTVTGNLGTGVVKISAVDEQYQVIEAPCKIFDTQEALKTAFDAGELGCDHVAVVRFQGPSANGMPELHKLTPYLGILQDRGHKVALVTDGRMSGASGKVLTAMHVTPEAKKGGLLAYLNDGDVVRINCHTGELEALVDGSELASRTPAVEPLTPNTLGRGLFEKMREVVGDSTHGASFIGKANERIGNSE</sequence>
<dbReference type="NCBIfam" id="TIGR01196">
    <property type="entry name" value="edd"/>
    <property type="match status" value="1"/>
</dbReference>
<keyword evidence="7" id="KW-0456">Lyase</keyword>
<dbReference type="GO" id="GO:0004456">
    <property type="term" value="F:phosphogluconate dehydratase activity"/>
    <property type="evidence" value="ECO:0007669"/>
    <property type="project" value="UniProtKB-UniRule"/>
</dbReference>
<dbReference type="Pfam" id="PF00920">
    <property type="entry name" value="ILVD_EDD_N"/>
    <property type="match status" value="1"/>
</dbReference>
<dbReference type="SUPFAM" id="SSF143975">
    <property type="entry name" value="IlvD/EDD N-terminal domain-like"/>
    <property type="match status" value="1"/>
</dbReference>
<dbReference type="InterPro" id="IPR020558">
    <property type="entry name" value="DiOHA_6PGluconate_deHydtase_CS"/>
</dbReference>
<keyword evidence="2" id="KW-0004">4Fe-4S</keyword>
<dbReference type="GO" id="GO:0046872">
    <property type="term" value="F:metal ion binding"/>
    <property type="evidence" value="ECO:0007669"/>
    <property type="project" value="UniProtKB-KW"/>
</dbReference>
<dbReference type="GO" id="GO:0051539">
    <property type="term" value="F:4 iron, 4 sulfur cluster binding"/>
    <property type="evidence" value="ECO:0007669"/>
    <property type="project" value="UniProtKB-KW"/>
</dbReference>
<protein>
    <recommendedName>
        <fullName evidence="9">Phosphogluconate dehydratase</fullName>
        <ecNumber evidence="9">4.2.1.12</ecNumber>
    </recommendedName>
</protein>
<dbReference type="PANTHER" id="PTHR43661:SF1">
    <property type="entry name" value="PHOSPHOGLUCONATE DEHYDRATASE"/>
    <property type="match status" value="1"/>
</dbReference>
<dbReference type="SUPFAM" id="SSF52016">
    <property type="entry name" value="LeuD/IlvD-like"/>
    <property type="match status" value="1"/>
</dbReference>
<dbReference type="Proteomes" id="UP000614811">
    <property type="component" value="Unassembled WGS sequence"/>
</dbReference>
<feature type="domain" description="Dihydroxy-acid/6-phosphogluconate dehydratase C-terminal" evidence="11">
    <location>
        <begin position="405"/>
        <end position="595"/>
    </location>
</feature>
<evidence type="ECO:0000256" key="1">
    <source>
        <dbReference type="ARBA" id="ARBA00006486"/>
    </source>
</evidence>
<accession>A0A918RN75</accession>
<proteinExistence type="inferred from homology"/>
<dbReference type="GO" id="GO:0009255">
    <property type="term" value="P:Entner-Doudoroff pathway through 6-phosphogluconate"/>
    <property type="evidence" value="ECO:0007669"/>
    <property type="project" value="UniProtKB-UniRule"/>
</dbReference>